<dbReference type="Proteomes" id="UP000280066">
    <property type="component" value="Unassembled WGS sequence"/>
</dbReference>
<dbReference type="RefSeq" id="WP_125429137.1">
    <property type="nucleotide sequence ID" value="NZ_RWIS01000005.1"/>
</dbReference>
<proteinExistence type="predicted"/>
<gene>
    <name evidence="1" type="ORF">EI290_09675</name>
</gene>
<protein>
    <submittedName>
        <fullName evidence="1">Uncharacterized protein</fullName>
    </submittedName>
</protein>
<organism evidence="1 2">
    <name type="scientific">Hymenobacter metallilatus</name>
    <dbReference type="NCBI Taxonomy" id="2493666"/>
    <lineage>
        <taxon>Bacteria</taxon>
        <taxon>Pseudomonadati</taxon>
        <taxon>Bacteroidota</taxon>
        <taxon>Cytophagia</taxon>
        <taxon>Cytophagales</taxon>
        <taxon>Hymenobacteraceae</taxon>
        <taxon>Hymenobacter</taxon>
    </lineage>
</organism>
<dbReference type="PROSITE" id="PS51257">
    <property type="entry name" value="PROKAR_LIPOPROTEIN"/>
    <property type="match status" value="1"/>
</dbReference>
<keyword evidence="2" id="KW-1185">Reference proteome</keyword>
<dbReference type="AlphaFoldDB" id="A0A428JLT8"/>
<evidence type="ECO:0000313" key="2">
    <source>
        <dbReference type="Proteomes" id="UP000280066"/>
    </source>
</evidence>
<name>A0A428JLT8_9BACT</name>
<evidence type="ECO:0000313" key="1">
    <source>
        <dbReference type="EMBL" id="RSK33965.1"/>
    </source>
</evidence>
<dbReference type="EMBL" id="RWIS01000005">
    <property type="protein sequence ID" value="RSK33965.1"/>
    <property type="molecule type" value="Genomic_DNA"/>
</dbReference>
<accession>A0A428JLT8</accession>
<sequence>MRKLLLMGLVLATACQPKPNPEAARVARLQRTADSLQLLAGWQQSQLTEYDSTLARTRRELKTFQTRNEEIRRTPASAWPADRVTRYLSDYQ</sequence>
<comment type="caution">
    <text evidence="1">The sequence shown here is derived from an EMBL/GenBank/DDBJ whole genome shotgun (WGS) entry which is preliminary data.</text>
</comment>
<reference evidence="1 2" key="1">
    <citation type="submission" date="2018-12" db="EMBL/GenBank/DDBJ databases">
        <authorList>
            <person name="Feng G."/>
            <person name="Zhu H."/>
        </authorList>
    </citation>
    <scope>NUCLEOTIDE SEQUENCE [LARGE SCALE GENOMIC DNA]</scope>
    <source>
        <strain evidence="1 2">9PBR-2</strain>
    </source>
</reference>